<dbReference type="RefSeq" id="WP_327605692.1">
    <property type="nucleotide sequence ID" value="NZ_JARZFX010000001.1"/>
</dbReference>
<feature type="compositionally biased region" description="Basic and acidic residues" evidence="1">
    <location>
        <begin position="193"/>
        <end position="202"/>
    </location>
</feature>
<evidence type="ECO:0000313" key="3">
    <source>
        <dbReference type="Proteomes" id="UP001335737"/>
    </source>
</evidence>
<dbReference type="InterPro" id="IPR009636">
    <property type="entry name" value="SCAF"/>
</dbReference>
<keyword evidence="3" id="KW-1185">Reference proteome</keyword>
<feature type="region of interest" description="Disordered" evidence="1">
    <location>
        <begin position="151"/>
        <end position="214"/>
    </location>
</feature>
<evidence type="ECO:0000256" key="1">
    <source>
        <dbReference type="SAM" id="MobiDB-lite"/>
    </source>
</evidence>
<protein>
    <submittedName>
        <fullName evidence="2">Phage scaffolding protein</fullName>
    </submittedName>
</protein>
<evidence type="ECO:0000313" key="2">
    <source>
        <dbReference type="EMBL" id="MEC5422119.1"/>
    </source>
</evidence>
<proteinExistence type="predicted"/>
<feature type="region of interest" description="Disordered" evidence="1">
    <location>
        <begin position="77"/>
        <end position="99"/>
    </location>
</feature>
<dbReference type="Pfam" id="PF06810">
    <property type="entry name" value="Phage_scaffold"/>
    <property type="match status" value="1"/>
</dbReference>
<dbReference type="Proteomes" id="UP001335737">
    <property type="component" value="Unassembled WGS sequence"/>
</dbReference>
<gene>
    <name evidence="2" type="ORF">QGM71_01255</name>
</gene>
<organism evidence="2 3">
    <name type="scientific">Virgibacillus tibetensis</name>
    <dbReference type="NCBI Taxonomy" id="3042313"/>
    <lineage>
        <taxon>Bacteria</taxon>
        <taxon>Bacillati</taxon>
        <taxon>Bacillota</taxon>
        <taxon>Bacilli</taxon>
        <taxon>Bacillales</taxon>
        <taxon>Bacillaceae</taxon>
        <taxon>Virgibacillus</taxon>
    </lineage>
</organism>
<accession>A0ABU6KCC8</accession>
<reference evidence="2 3" key="1">
    <citation type="journal article" date="2024" name="Int. J. Syst. Evol. Microbiol.">
        <title>Virgibacillus tibetensis sp. nov., isolated from salt lake on the Tibetan Plateau of China.</title>
        <authorList>
            <person name="Phurbu D."/>
            <person name="Liu Z.-X."/>
            <person name="Wang R."/>
            <person name="Zheng Y.-Y."/>
            <person name="Liu H.-C."/>
            <person name="Zhou Y.-G."/>
            <person name="Yu Y.-J."/>
            <person name="Li A.-H."/>
        </authorList>
    </citation>
    <scope>NUCLEOTIDE SEQUENCE [LARGE SCALE GENOMIC DNA]</scope>
    <source>
        <strain evidence="2 3">C22-A2</strain>
    </source>
</reference>
<feature type="compositionally biased region" description="Basic and acidic residues" evidence="1">
    <location>
        <begin position="153"/>
        <end position="166"/>
    </location>
</feature>
<name>A0ABU6KCC8_9BACI</name>
<comment type="caution">
    <text evidence="2">The sequence shown here is derived from an EMBL/GenBank/DDBJ whole genome shotgun (WGS) entry which is preliminary data.</text>
</comment>
<sequence length="214" mass="24190">MKRKFLTDLGLESEQVEKIMKEHGATVNSLKDDLDKVDEYKQQIEDYKKEVADRDKQLEELGKKAEGNEELQKQIKDLQAENENTKKENEENLSKARKDSKLDLALLNAKAKNPKAVKALLDAESIKLDGDKLLGLDEQLKALQESDSYLFGEGDRLGGRDPHPTDPNKPATQKNPFSKDDFNMTEQGQLIRNEPDKARDLIKQAGKNPALYGL</sequence>
<dbReference type="EMBL" id="JARZFX010000001">
    <property type="protein sequence ID" value="MEC5422119.1"/>
    <property type="molecule type" value="Genomic_DNA"/>
</dbReference>